<protein>
    <submittedName>
        <fullName evidence="2">Uncharacterized protein</fullName>
    </submittedName>
</protein>
<dbReference type="AlphaFoldDB" id="A0AAV4U7M8"/>
<evidence type="ECO:0000256" key="1">
    <source>
        <dbReference type="SAM" id="MobiDB-lite"/>
    </source>
</evidence>
<accession>A0AAV4U7M8</accession>
<comment type="caution">
    <text evidence="2">The sequence shown here is derived from an EMBL/GenBank/DDBJ whole genome shotgun (WGS) entry which is preliminary data.</text>
</comment>
<feature type="region of interest" description="Disordered" evidence="1">
    <location>
        <begin position="1"/>
        <end position="23"/>
    </location>
</feature>
<feature type="region of interest" description="Disordered" evidence="1">
    <location>
        <begin position="57"/>
        <end position="86"/>
    </location>
</feature>
<dbReference type="Proteomes" id="UP001054945">
    <property type="component" value="Unassembled WGS sequence"/>
</dbReference>
<organism evidence="2 3">
    <name type="scientific">Caerostris extrusa</name>
    <name type="common">Bark spider</name>
    <name type="synonym">Caerostris bankana</name>
    <dbReference type="NCBI Taxonomy" id="172846"/>
    <lineage>
        <taxon>Eukaryota</taxon>
        <taxon>Metazoa</taxon>
        <taxon>Ecdysozoa</taxon>
        <taxon>Arthropoda</taxon>
        <taxon>Chelicerata</taxon>
        <taxon>Arachnida</taxon>
        <taxon>Araneae</taxon>
        <taxon>Araneomorphae</taxon>
        <taxon>Entelegynae</taxon>
        <taxon>Araneoidea</taxon>
        <taxon>Araneidae</taxon>
        <taxon>Caerostris</taxon>
    </lineage>
</organism>
<reference evidence="2 3" key="1">
    <citation type="submission" date="2021-06" db="EMBL/GenBank/DDBJ databases">
        <title>Caerostris extrusa draft genome.</title>
        <authorList>
            <person name="Kono N."/>
            <person name="Arakawa K."/>
        </authorList>
    </citation>
    <scope>NUCLEOTIDE SEQUENCE [LARGE SCALE GENOMIC DNA]</scope>
</reference>
<sequence length="86" mass="10041">MPQGAFRKPKSEKDNSIQSNNKKISRTETLTLTFYLLNYLSLHRTGFKVFPHHHKSPRHLLRTDESSPRPFLKSITGRLPPTSRLR</sequence>
<gene>
    <name evidence="2" type="ORF">CEXT_136931</name>
</gene>
<evidence type="ECO:0000313" key="2">
    <source>
        <dbReference type="EMBL" id="GIY53770.1"/>
    </source>
</evidence>
<name>A0AAV4U7M8_CAEEX</name>
<proteinExistence type="predicted"/>
<dbReference type="EMBL" id="BPLR01012402">
    <property type="protein sequence ID" value="GIY53770.1"/>
    <property type="molecule type" value="Genomic_DNA"/>
</dbReference>
<keyword evidence="3" id="KW-1185">Reference proteome</keyword>
<evidence type="ECO:0000313" key="3">
    <source>
        <dbReference type="Proteomes" id="UP001054945"/>
    </source>
</evidence>